<organism evidence="2 3">
    <name type="scientific">Pseudolysinimonas kribbensis</name>
    <dbReference type="NCBI Taxonomy" id="433641"/>
    <lineage>
        <taxon>Bacteria</taxon>
        <taxon>Bacillati</taxon>
        <taxon>Actinomycetota</taxon>
        <taxon>Actinomycetes</taxon>
        <taxon>Micrococcales</taxon>
        <taxon>Microbacteriaceae</taxon>
        <taxon>Pseudolysinimonas</taxon>
    </lineage>
</organism>
<evidence type="ECO:0000313" key="2">
    <source>
        <dbReference type="EMBL" id="GMA94293.1"/>
    </source>
</evidence>
<proteinExistence type="predicted"/>
<keyword evidence="3" id="KW-1185">Reference proteome</keyword>
<dbReference type="RefSeq" id="WP_284253265.1">
    <property type="nucleotide sequence ID" value="NZ_BAAAQO010000003.1"/>
</dbReference>
<feature type="transmembrane region" description="Helical" evidence="1">
    <location>
        <begin position="36"/>
        <end position="57"/>
    </location>
</feature>
<keyword evidence="1" id="KW-0472">Membrane</keyword>
<comment type="caution">
    <text evidence="2">The sequence shown here is derived from an EMBL/GenBank/DDBJ whole genome shotgun (WGS) entry which is preliminary data.</text>
</comment>
<gene>
    <name evidence="2" type="ORF">GCM10025881_11170</name>
</gene>
<dbReference type="EMBL" id="BSVB01000001">
    <property type="protein sequence ID" value="GMA94293.1"/>
    <property type="molecule type" value="Genomic_DNA"/>
</dbReference>
<keyword evidence="1" id="KW-1133">Transmembrane helix</keyword>
<feature type="transmembrane region" description="Helical" evidence="1">
    <location>
        <begin position="6"/>
        <end position="29"/>
    </location>
</feature>
<protein>
    <submittedName>
        <fullName evidence="2">Uncharacterized protein</fullName>
    </submittedName>
</protein>
<accession>A0ABQ6K3Z9</accession>
<evidence type="ECO:0000313" key="3">
    <source>
        <dbReference type="Proteomes" id="UP001157034"/>
    </source>
</evidence>
<feature type="transmembrane region" description="Helical" evidence="1">
    <location>
        <begin position="63"/>
        <end position="80"/>
    </location>
</feature>
<feature type="transmembrane region" description="Helical" evidence="1">
    <location>
        <begin position="139"/>
        <end position="160"/>
    </location>
</feature>
<name>A0ABQ6K3Z9_9MICO</name>
<reference evidence="3" key="1">
    <citation type="journal article" date="2019" name="Int. J. Syst. Evol. Microbiol.">
        <title>The Global Catalogue of Microorganisms (GCM) 10K type strain sequencing project: providing services to taxonomists for standard genome sequencing and annotation.</title>
        <authorList>
            <consortium name="The Broad Institute Genomics Platform"/>
            <consortium name="The Broad Institute Genome Sequencing Center for Infectious Disease"/>
            <person name="Wu L."/>
            <person name="Ma J."/>
        </authorList>
    </citation>
    <scope>NUCLEOTIDE SEQUENCE [LARGE SCALE GENOMIC DNA]</scope>
    <source>
        <strain evidence="3">NBRC 108894</strain>
    </source>
</reference>
<feature type="transmembrane region" description="Helical" evidence="1">
    <location>
        <begin position="116"/>
        <end position="133"/>
    </location>
</feature>
<sequence>MNVGVPRWIIVGIAGLFCAYVLVLGVYALDRVSSPYPVIVAMVLFGIAVALTLLPIGPNRMPVWLAAFSMSTLIAITLLVSSQVDLGDLRGTGYATWYIAGDGALMTIVCTRLRPGWAWGGIAFLAAHTALWAGPLGLVTFGVIGSASWVTVAHVISSALTRAARETRRFALAERETADWQAAQEAHVMERQFRLDRTGRMALHMLETIERSGGDLTPEQREECLHLEGAIRDEIRGRRLLNDAVREQAMRARRRGATVALLDEGGIDDLSGDDLHRVLDRLAAAIRDTDADRIIARTVPEGSDVAVTVVGLRSPDEHARALGLEDDDDESVALWLEIPRTVPADEGQPASAASVAKR</sequence>
<dbReference type="Proteomes" id="UP001157034">
    <property type="component" value="Unassembled WGS sequence"/>
</dbReference>
<evidence type="ECO:0000256" key="1">
    <source>
        <dbReference type="SAM" id="Phobius"/>
    </source>
</evidence>
<keyword evidence="1" id="KW-0812">Transmembrane</keyword>